<gene>
    <name evidence="2" type="ORF">MGAD_14820</name>
</gene>
<feature type="compositionally biased region" description="Polar residues" evidence="1">
    <location>
        <begin position="80"/>
        <end position="93"/>
    </location>
</feature>
<reference evidence="2 3" key="1">
    <citation type="journal article" date="2019" name="Emerg. Microbes Infect.">
        <title>Comprehensive subspecies identification of 175 nontuberculous mycobacteria species based on 7547 genomic profiles.</title>
        <authorList>
            <person name="Matsumoto Y."/>
            <person name="Kinjo T."/>
            <person name="Motooka D."/>
            <person name="Nabeya D."/>
            <person name="Jung N."/>
            <person name="Uechi K."/>
            <person name="Horii T."/>
            <person name="Iida T."/>
            <person name="Fujita J."/>
            <person name="Nakamura S."/>
        </authorList>
    </citation>
    <scope>NUCLEOTIDE SEQUENCE [LARGE SCALE GENOMIC DNA]</scope>
    <source>
        <strain evidence="2 3">JCM 12688</strain>
    </source>
</reference>
<dbReference type="EMBL" id="AP022608">
    <property type="protein sequence ID" value="BBZ17147.1"/>
    <property type="molecule type" value="Genomic_DNA"/>
</dbReference>
<name>A0A7I7WJZ8_MYCGU</name>
<feature type="region of interest" description="Disordered" evidence="1">
    <location>
        <begin position="71"/>
        <end position="93"/>
    </location>
</feature>
<protein>
    <submittedName>
        <fullName evidence="2">Uncharacterized protein</fullName>
    </submittedName>
</protein>
<accession>A0A7I7WJZ8</accession>
<dbReference type="RefSeq" id="WP_163685898.1">
    <property type="nucleotide sequence ID" value="NZ_AP022608.1"/>
</dbReference>
<sequence length="93" mass="9609">MATNDVAPPPPEDTHDECGYAAAASGPVALICSVKRSYTTRSDISFYATEAQARAAAAHCRDDTSVGHTIIATSPGGGYASTTLAQPTKENHD</sequence>
<dbReference type="Proteomes" id="UP000466187">
    <property type="component" value="Chromosome"/>
</dbReference>
<dbReference type="KEGG" id="mgad:MGAD_14820"/>
<evidence type="ECO:0000313" key="3">
    <source>
        <dbReference type="Proteomes" id="UP000466187"/>
    </source>
</evidence>
<evidence type="ECO:0000313" key="2">
    <source>
        <dbReference type="EMBL" id="BBZ17147.1"/>
    </source>
</evidence>
<proteinExistence type="predicted"/>
<organism evidence="2 3">
    <name type="scientific">Mycolicibacterium gadium</name>
    <name type="common">Mycobacterium gadium</name>
    <dbReference type="NCBI Taxonomy" id="1794"/>
    <lineage>
        <taxon>Bacteria</taxon>
        <taxon>Bacillati</taxon>
        <taxon>Actinomycetota</taxon>
        <taxon>Actinomycetes</taxon>
        <taxon>Mycobacteriales</taxon>
        <taxon>Mycobacteriaceae</taxon>
        <taxon>Mycolicibacterium</taxon>
    </lineage>
</organism>
<dbReference type="AlphaFoldDB" id="A0A7I7WJZ8"/>
<evidence type="ECO:0000256" key="1">
    <source>
        <dbReference type="SAM" id="MobiDB-lite"/>
    </source>
</evidence>